<name>A0ACA9KWP6_9GLOM</name>
<gene>
    <name evidence="1" type="ORF">DHETER_LOCUS2814</name>
</gene>
<keyword evidence="2" id="KW-1185">Reference proteome</keyword>
<reference evidence="1" key="1">
    <citation type="submission" date="2021-06" db="EMBL/GenBank/DDBJ databases">
        <authorList>
            <person name="Kallberg Y."/>
            <person name="Tangrot J."/>
            <person name="Rosling A."/>
        </authorList>
    </citation>
    <scope>NUCLEOTIDE SEQUENCE</scope>
    <source>
        <strain evidence="1">IL203A</strain>
    </source>
</reference>
<sequence>KISTLQTDPKISQPLSTLTSNSPLPKYTYSVKTQPNPQLKQNLLSQTI</sequence>
<proteinExistence type="predicted"/>
<accession>A0ACA9KWP6</accession>
<dbReference type="EMBL" id="CAJVPU010002196">
    <property type="protein sequence ID" value="CAG8496690.1"/>
    <property type="molecule type" value="Genomic_DNA"/>
</dbReference>
<comment type="caution">
    <text evidence="1">The sequence shown here is derived from an EMBL/GenBank/DDBJ whole genome shotgun (WGS) entry which is preliminary data.</text>
</comment>
<organism evidence="1 2">
    <name type="scientific">Dentiscutata heterogama</name>
    <dbReference type="NCBI Taxonomy" id="1316150"/>
    <lineage>
        <taxon>Eukaryota</taxon>
        <taxon>Fungi</taxon>
        <taxon>Fungi incertae sedis</taxon>
        <taxon>Mucoromycota</taxon>
        <taxon>Glomeromycotina</taxon>
        <taxon>Glomeromycetes</taxon>
        <taxon>Diversisporales</taxon>
        <taxon>Gigasporaceae</taxon>
        <taxon>Dentiscutata</taxon>
    </lineage>
</organism>
<evidence type="ECO:0000313" key="2">
    <source>
        <dbReference type="Proteomes" id="UP000789702"/>
    </source>
</evidence>
<feature type="non-terminal residue" evidence="1">
    <location>
        <position position="1"/>
    </location>
</feature>
<protein>
    <submittedName>
        <fullName evidence="1">14400_t:CDS:1</fullName>
    </submittedName>
</protein>
<dbReference type="Proteomes" id="UP000789702">
    <property type="component" value="Unassembled WGS sequence"/>
</dbReference>
<evidence type="ECO:0000313" key="1">
    <source>
        <dbReference type="EMBL" id="CAG8496690.1"/>
    </source>
</evidence>